<dbReference type="Proteomes" id="UP001280121">
    <property type="component" value="Unassembled WGS sequence"/>
</dbReference>
<evidence type="ECO:0000256" key="5">
    <source>
        <dbReference type="ARBA" id="ARBA00010869"/>
    </source>
</evidence>
<name>A0AAD9XRI7_9ROSI</name>
<comment type="similarity">
    <text evidence="5">Belongs to the serine/threonine dehydratase family.</text>
</comment>
<evidence type="ECO:0000313" key="10">
    <source>
        <dbReference type="Proteomes" id="UP001280121"/>
    </source>
</evidence>
<feature type="domain" description="Tryptophan synthase beta chain-like PALP" evidence="8">
    <location>
        <begin position="106"/>
        <end position="234"/>
    </location>
</feature>
<keyword evidence="10" id="KW-1185">Reference proteome</keyword>
<evidence type="ECO:0000313" key="9">
    <source>
        <dbReference type="EMBL" id="KAK2664055.1"/>
    </source>
</evidence>
<keyword evidence="7" id="KW-0663">Pyridoxal phosphate</keyword>
<dbReference type="Gene3D" id="3.40.50.1100">
    <property type="match status" value="3"/>
</dbReference>
<evidence type="ECO:0000256" key="3">
    <source>
        <dbReference type="ARBA" id="ARBA00001936"/>
    </source>
</evidence>
<evidence type="ECO:0000256" key="1">
    <source>
        <dbReference type="ARBA" id="ARBA00001913"/>
    </source>
</evidence>
<dbReference type="GO" id="GO:0018114">
    <property type="term" value="F:threonine racemase activity"/>
    <property type="evidence" value="ECO:0007669"/>
    <property type="project" value="TreeGrafter"/>
</dbReference>
<dbReference type="GO" id="GO:0070179">
    <property type="term" value="P:D-serine biosynthetic process"/>
    <property type="evidence" value="ECO:0007669"/>
    <property type="project" value="TreeGrafter"/>
</dbReference>
<dbReference type="PANTHER" id="PTHR43050:SF1">
    <property type="entry name" value="SERINE RACEMASE"/>
    <property type="match status" value="1"/>
</dbReference>
<dbReference type="GO" id="GO:0008721">
    <property type="term" value="F:D-serine ammonia-lyase activity"/>
    <property type="evidence" value="ECO:0007669"/>
    <property type="project" value="TreeGrafter"/>
</dbReference>
<reference evidence="9" key="1">
    <citation type="journal article" date="2023" name="Plant J.">
        <title>Genome sequences and population genomics provide insights into the demographic history, inbreeding, and mutation load of two 'living fossil' tree species of Dipteronia.</title>
        <authorList>
            <person name="Feng Y."/>
            <person name="Comes H.P."/>
            <person name="Chen J."/>
            <person name="Zhu S."/>
            <person name="Lu R."/>
            <person name="Zhang X."/>
            <person name="Li P."/>
            <person name="Qiu J."/>
            <person name="Olsen K.M."/>
            <person name="Qiu Y."/>
        </authorList>
    </citation>
    <scope>NUCLEOTIDE SEQUENCE</scope>
    <source>
        <strain evidence="9">KIB01</strain>
    </source>
</reference>
<dbReference type="GO" id="GO:0000287">
    <property type="term" value="F:magnesium ion binding"/>
    <property type="evidence" value="ECO:0007669"/>
    <property type="project" value="TreeGrafter"/>
</dbReference>
<dbReference type="GO" id="GO:0003941">
    <property type="term" value="F:L-serine ammonia-lyase activity"/>
    <property type="evidence" value="ECO:0007669"/>
    <property type="project" value="TreeGrafter"/>
</dbReference>
<dbReference type="InterPro" id="IPR036052">
    <property type="entry name" value="TrpB-like_PALP_sf"/>
</dbReference>
<dbReference type="GO" id="GO:0030170">
    <property type="term" value="F:pyridoxal phosphate binding"/>
    <property type="evidence" value="ECO:0007669"/>
    <property type="project" value="InterPro"/>
</dbReference>
<gene>
    <name evidence="9" type="ORF">Ddye_002629</name>
</gene>
<sequence length="257" mass="28024">MEVKVEKKYGADISSIEEAQAQAQARINSFVHKTLVLSSDSLNVISGRSLFFKCEFFQKGGAFKFRGACIAVLSLDYDEASKGVVTHSRIPAYIVIPRNTPKCKVENVKRYSGQGTTSLEFPDQVAQLDTIIVPISGGGLIAGPNIRIFGAEPLGANDAAQSKGAGSIITLSETNTVAEGLRASLGDLTWPVVQDLVNDVITVEDKVIIEAIRLCYEILKIAVEPSGARPCCGFIRQFQKESSLARLQKHRNYTFRR</sequence>
<dbReference type="SUPFAM" id="SSF53686">
    <property type="entry name" value="Tryptophan synthase beta subunit-like PLP-dependent enzymes"/>
    <property type="match status" value="1"/>
</dbReference>
<comment type="caution">
    <text evidence="9">The sequence shown here is derived from an EMBL/GenBank/DDBJ whole genome shotgun (WGS) entry which is preliminary data.</text>
</comment>
<dbReference type="Pfam" id="PF00291">
    <property type="entry name" value="PALP"/>
    <property type="match status" value="1"/>
</dbReference>
<evidence type="ECO:0000256" key="6">
    <source>
        <dbReference type="ARBA" id="ARBA00022842"/>
    </source>
</evidence>
<proteinExistence type="inferred from homology"/>
<keyword evidence="6" id="KW-0460">Magnesium</keyword>
<dbReference type="GO" id="GO:0005524">
    <property type="term" value="F:ATP binding"/>
    <property type="evidence" value="ECO:0007669"/>
    <property type="project" value="TreeGrafter"/>
</dbReference>
<evidence type="ECO:0000256" key="2">
    <source>
        <dbReference type="ARBA" id="ARBA00001933"/>
    </source>
</evidence>
<accession>A0AAD9XRI7</accession>
<dbReference type="PANTHER" id="PTHR43050">
    <property type="entry name" value="SERINE / THREONINE RACEMASE FAMILY MEMBER"/>
    <property type="match status" value="1"/>
</dbReference>
<evidence type="ECO:0000259" key="8">
    <source>
        <dbReference type="Pfam" id="PF00291"/>
    </source>
</evidence>
<dbReference type="InterPro" id="IPR001926">
    <property type="entry name" value="TrpB-like_PALP"/>
</dbReference>
<comment type="cofactor">
    <cofactor evidence="2">
        <name>pyridoxal 5'-phosphate</name>
        <dbReference type="ChEBI" id="CHEBI:597326"/>
    </cofactor>
</comment>
<dbReference type="AlphaFoldDB" id="A0AAD9XRI7"/>
<protein>
    <recommendedName>
        <fullName evidence="8">Tryptophan synthase beta chain-like PALP domain-containing protein</fullName>
    </recommendedName>
</protein>
<comment type="cofactor">
    <cofactor evidence="3">
        <name>Mn(2+)</name>
        <dbReference type="ChEBI" id="CHEBI:29035"/>
    </cofactor>
</comment>
<evidence type="ECO:0000256" key="7">
    <source>
        <dbReference type="ARBA" id="ARBA00022898"/>
    </source>
</evidence>
<dbReference type="PROSITE" id="PS00165">
    <property type="entry name" value="DEHYDRATASE_SER_THR"/>
    <property type="match status" value="1"/>
</dbReference>
<dbReference type="EMBL" id="JANJYI010000001">
    <property type="protein sequence ID" value="KAK2664055.1"/>
    <property type="molecule type" value="Genomic_DNA"/>
</dbReference>
<evidence type="ECO:0000256" key="4">
    <source>
        <dbReference type="ARBA" id="ARBA00001946"/>
    </source>
</evidence>
<organism evidence="9 10">
    <name type="scientific">Dipteronia dyeriana</name>
    <dbReference type="NCBI Taxonomy" id="168575"/>
    <lineage>
        <taxon>Eukaryota</taxon>
        <taxon>Viridiplantae</taxon>
        <taxon>Streptophyta</taxon>
        <taxon>Embryophyta</taxon>
        <taxon>Tracheophyta</taxon>
        <taxon>Spermatophyta</taxon>
        <taxon>Magnoliopsida</taxon>
        <taxon>eudicotyledons</taxon>
        <taxon>Gunneridae</taxon>
        <taxon>Pentapetalae</taxon>
        <taxon>rosids</taxon>
        <taxon>malvids</taxon>
        <taxon>Sapindales</taxon>
        <taxon>Sapindaceae</taxon>
        <taxon>Hippocastanoideae</taxon>
        <taxon>Acereae</taxon>
        <taxon>Dipteronia</taxon>
    </lineage>
</organism>
<comment type="cofactor">
    <cofactor evidence="1">
        <name>Ca(2+)</name>
        <dbReference type="ChEBI" id="CHEBI:29108"/>
    </cofactor>
</comment>
<dbReference type="InterPro" id="IPR000634">
    <property type="entry name" value="Ser/Thr_deHydtase_PyrdxlP-BS"/>
</dbReference>
<dbReference type="GO" id="GO:0030378">
    <property type="term" value="F:serine racemase activity"/>
    <property type="evidence" value="ECO:0007669"/>
    <property type="project" value="TreeGrafter"/>
</dbReference>
<comment type="cofactor">
    <cofactor evidence="4">
        <name>Mg(2+)</name>
        <dbReference type="ChEBI" id="CHEBI:18420"/>
    </cofactor>
</comment>